<protein>
    <submittedName>
        <fullName evidence="4">Tetratricopeptide repeat protein 27</fullName>
    </submittedName>
</protein>
<dbReference type="SMART" id="SM00028">
    <property type="entry name" value="TPR"/>
    <property type="match status" value="4"/>
</dbReference>
<dbReference type="PANTHER" id="PTHR16193:SF0">
    <property type="entry name" value="TETRATRICOPEPTIDE REPEAT PROTEIN 27"/>
    <property type="match status" value="1"/>
</dbReference>
<dbReference type="SUPFAM" id="SSF48452">
    <property type="entry name" value="TPR-like"/>
    <property type="match status" value="1"/>
</dbReference>
<dbReference type="EMBL" id="KQ434786">
    <property type="protein sequence ID" value="KZC05184.1"/>
    <property type="molecule type" value="Genomic_DNA"/>
</dbReference>
<comment type="similarity">
    <text evidence="3">Belongs to the TTC27 family.</text>
</comment>
<keyword evidence="2" id="KW-0802">TPR repeat</keyword>
<dbReference type="STRING" id="178035.A0A154P1G4"/>
<dbReference type="AlphaFoldDB" id="A0A154P1G4"/>
<evidence type="ECO:0000313" key="5">
    <source>
        <dbReference type="Proteomes" id="UP000076502"/>
    </source>
</evidence>
<gene>
    <name evidence="4" type="ORF">WN55_08791</name>
</gene>
<evidence type="ECO:0000256" key="1">
    <source>
        <dbReference type="ARBA" id="ARBA00022737"/>
    </source>
</evidence>
<evidence type="ECO:0000256" key="2">
    <source>
        <dbReference type="ARBA" id="ARBA00022803"/>
    </source>
</evidence>
<dbReference type="Proteomes" id="UP000076502">
    <property type="component" value="Unassembled WGS sequence"/>
</dbReference>
<organism evidence="4 5">
    <name type="scientific">Dufourea novaeangliae</name>
    <name type="common">Sweat bee</name>
    <dbReference type="NCBI Taxonomy" id="178035"/>
    <lineage>
        <taxon>Eukaryota</taxon>
        <taxon>Metazoa</taxon>
        <taxon>Ecdysozoa</taxon>
        <taxon>Arthropoda</taxon>
        <taxon>Hexapoda</taxon>
        <taxon>Insecta</taxon>
        <taxon>Pterygota</taxon>
        <taxon>Neoptera</taxon>
        <taxon>Endopterygota</taxon>
        <taxon>Hymenoptera</taxon>
        <taxon>Apocrita</taxon>
        <taxon>Aculeata</taxon>
        <taxon>Apoidea</taxon>
        <taxon>Anthophila</taxon>
        <taxon>Halictidae</taxon>
        <taxon>Rophitinae</taxon>
        <taxon>Dufourea</taxon>
    </lineage>
</organism>
<proteinExistence type="inferred from homology"/>
<dbReference type="InterPro" id="IPR011990">
    <property type="entry name" value="TPR-like_helical_dom_sf"/>
</dbReference>
<evidence type="ECO:0000256" key="3">
    <source>
        <dbReference type="ARBA" id="ARBA00024020"/>
    </source>
</evidence>
<keyword evidence="5" id="KW-1185">Reference proteome</keyword>
<sequence length="795" mass="92743">MANSCRNKISDEEIEIWLLTNLIHNEDYELPLYIKNILNGQYEDVLNSELSLNLIESCNNDDFHKLVHNGIEREVISHNSWLCMGVASLLYFIQCNWTGPQIDKSIEWLKCQEKNAFESLSLHDECNTNVKRPELLWFSKIIFSHEILQNTHKSCIWWLFRANLLHQFILNESSGVIFDETEHLIDKINELSLLKNQFCKTLFCIEAAQFYFYYRRIQNSEKYVEFAQETAKLSLNLEGALGKRTKYQHEDKAQLYLKINVEKNQFPSRCCENLPKSLDLHDDVRLEHIEFSKNIEGTQLGAVEEAIILAKHVQLQLSQPKDKLTDEEVKPYLTAVIDSTRNWSLKMASLYHRCILELTDKRAVERSMMQLEHLIHELKNTKVSVIHKMDMFFACGLKAFWVLEQTWAHVMMSLGLVKGALDVFLKLELWEEVINCYSILELKHKAAEIIRQEISKKPTVQLWCLLGDATQDPSHYVTAWKLSNEKSSRAQRHWGLFYFVKKNYKDAIPHLKLSVELNNIQEGVWIRLGFAALQTEDWKLAATAYRRYCALEQSTFEAWNNLANAYIKLGDKRRAWKSLQDATKCNYDSWQVWDNLMIVSIDLGHFAEVIRCYHRILDLKNHHLDIQVLDILTRAILNNINDSDGNPAQTLLLKALELFGRISSFTLNNSHIWRMYGQLTALKHTDIDNEKAAQYLQQAHRAAISDPKWFQQEESIENVLQLCCILAEMYLNCTSDCEVKKKRTLLASAKLSLQGVVKKVKDQEWNNEKILTCLQKVEEYLNTIMNELELIKLTT</sequence>
<dbReference type="OrthoDB" id="1936594at2759"/>
<dbReference type="OMA" id="NNRYARA"/>
<dbReference type="PANTHER" id="PTHR16193">
    <property type="entry name" value="TETRATRICOPEPTIDE REPEAT PROTEIN 27"/>
    <property type="match status" value="1"/>
</dbReference>
<keyword evidence="1" id="KW-0677">Repeat</keyword>
<accession>A0A154P1G4</accession>
<reference evidence="4 5" key="1">
    <citation type="submission" date="2015-07" db="EMBL/GenBank/DDBJ databases">
        <title>The genome of Dufourea novaeangliae.</title>
        <authorList>
            <person name="Pan H."/>
            <person name="Kapheim K."/>
        </authorList>
    </citation>
    <scope>NUCLEOTIDE SEQUENCE [LARGE SCALE GENOMIC DNA]</scope>
    <source>
        <strain evidence="4">0120121106</strain>
        <tissue evidence="4">Whole body</tissue>
    </source>
</reference>
<dbReference type="InterPro" id="IPR044244">
    <property type="entry name" value="TTC27/Emw1"/>
</dbReference>
<name>A0A154P1G4_DUFNO</name>
<dbReference type="InterPro" id="IPR019734">
    <property type="entry name" value="TPR_rpt"/>
</dbReference>
<evidence type="ECO:0000313" key="4">
    <source>
        <dbReference type="EMBL" id="KZC05184.1"/>
    </source>
</evidence>
<dbReference type="Gene3D" id="1.25.40.10">
    <property type="entry name" value="Tetratricopeptide repeat domain"/>
    <property type="match status" value="1"/>
</dbReference>